<feature type="transmembrane region" description="Helical" evidence="7">
    <location>
        <begin position="245"/>
        <end position="267"/>
    </location>
</feature>
<dbReference type="AlphaFoldDB" id="A0A100I6E4"/>
<dbReference type="VEuPathDB" id="FungiDB:An03g00680"/>
<keyword evidence="3 7" id="KW-0812">Transmembrane</keyword>
<sequence>MIFLHNLGLVLRASTEFEDAILAELETPVALWYSKDEEKNRDQDPIEVVTVTEPSPNTADVEPSGTSDESDPEPSTARLVLVLFGLWVLGSNSHGYQLGVLLSALDSTMLATIIEDICDDFDAFSSYSWVATTYPIGLSISQPFSGQLTNLLGRRYGLVLCLSVLAVGQLLCGLAPTLSVFLLGRIVQGLGAGCIGTITAFVETDLVSMRKRALIEGIGNITYGVTLALGGVYGGGVSNAIGWKWAFRIQVPFIVLDIAMVAFYLNIPQGKSRPIRRPVDYIGMVALLVIIILFQFGMNAAGSVFSWDSAAVLSTLILAGVGFLGFILWELYKAQNPHIPIRALMQRTVAASQLSSFFSNFGNTSIMYYVPVYLEVLGHSPGQSGLRFIPLALCFALGSFAAGFFVKVTAKYYYINFPVQVCSVLGAVMLCTMTQSTPSWAPFVYLGIYGAGSGGAYVTRLMGLLTSTDKQHLAVVQSCSFTVRNTGTTIGQTISATIFQNLSVKAISSLFRNQPDLADRISHNYSKLDLLSGLERETAIRIYLRAARGVFFLAMAVLVAAAVATFVMQNNELVDDPKEKEVKGEKEKEKNVAS</sequence>
<evidence type="ECO:0000256" key="6">
    <source>
        <dbReference type="SAM" id="MobiDB-lite"/>
    </source>
</evidence>
<dbReference type="InterPro" id="IPR011701">
    <property type="entry name" value="MFS"/>
</dbReference>
<feature type="transmembrane region" description="Helical" evidence="7">
    <location>
        <begin position="550"/>
        <end position="568"/>
    </location>
</feature>
<feature type="transmembrane region" description="Helical" evidence="7">
    <location>
        <begin position="182"/>
        <end position="202"/>
    </location>
</feature>
<evidence type="ECO:0000313" key="10">
    <source>
        <dbReference type="Proteomes" id="UP000068243"/>
    </source>
</evidence>
<evidence type="ECO:0000256" key="7">
    <source>
        <dbReference type="SAM" id="Phobius"/>
    </source>
</evidence>
<evidence type="ECO:0000259" key="8">
    <source>
        <dbReference type="PROSITE" id="PS50850"/>
    </source>
</evidence>
<keyword evidence="4 7" id="KW-1133">Transmembrane helix</keyword>
<dbReference type="GO" id="GO:0012505">
    <property type="term" value="C:endomembrane system"/>
    <property type="evidence" value="ECO:0007669"/>
    <property type="project" value="UniProtKB-SubCell"/>
</dbReference>
<comment type="subcellular location">
    <subcellularLocation>
        <location evidence="1">Endomembrane system</location>
        <topology evidence="1">Multi-pass membrane protein</topology>
    </subcellularLocation>
</comment>
<evidence type="ECO:0000256" key="4">
    <source>
        <dbReference type="ARBA" id="ARBA00022989"/>
    </source>
</evidence>
<dbReference type="Pfam" id="PF07690">
    <property type="entry name" value="MFS_1"/>
    <property type="match status" value="1"/>
</dbReference>
<keyword evidence="2" id="KW-0813">Transport</keyword>
<evidence type="ECO:0000256" key="2">
    <source>
        <dbReference type="ARBA" id="ARBA00022448"/>
    </source>
</evidence>
<proteinExistence type="predicted"/>
<dbReference type="PROSITE" id="PS50850">
    <property type="entry name" value="MFS"/>
    <property type="match status" value="1"/>
</dbReference>
<feature type="transmembrane region" description="Helical" evidence="7">
    <location>
        <begin position="388"/>
        <end position="406"/>
    </location>
</feature>
<keyword evidence="5 7" id="KW-0472">Membrane</keyword>
<evidence type="ECO:0000313" key="9">
    <source>
        <dbReference type="EMBL" id="GAQ35569.1"/>
    </source>
</evidence>
<name>A0A100I6E4_ASPNG</name>
<feature type="domain" description="Major facilitator superfamily (MFS) profile" evidence="8">
    <location>
        <begin position="92"/>
        <end position="573"/>
    </location>
</feature>
<dbReference type="PANTHER" id="PTHR23501:SF191">
    <property type="entry name" value="VACUOLAR BASIC AMINO ACID TRANSPORTER 4"/>
    <property type="match status" value="1"/>
</dbReference>
<feature type="transmembrane region" description="Helical" evidence="7">
    <location>
        <begin position="413"/>
        <end position="437"/>
    </location>
</feature>
<feature type="region of interest" description="Disordered" evidence="6">
    <location>
        <begin position="36"/>
        <end position="73"/>
    </location>
</feature>
<dbReference type="InterPro" id="IPR020846">
    <property type="entry name" value="MFS_dom"/>
</dbReference>
<accession>A0A100I6E4</accession>
<feature type="transmembrane region" description="Helical" evidence="7">
    <location>
        <begin position="279"/>
        <end position="298"/>
    </location>
</feature>
<dbReference type="SUPFAM" id="SSF103473">
    <property type="entry name" value="MFS general substrate transporter"/>
    <property type="match status" value="1"/>
</dbReference>
<feature type="transmembrane region" description="Helical" evidence="7">
    <location>
        <begin position="214"/>
        <end position="233"/>
    </location>
</feature>
<feature type="transmembrane region" description="Helical" evidence="7">
    <location>
        <begin position="310"/>
        <end position="329"/>
    </location>
</feature>
<dbReference type="GO" id="GO:0015174">
    <property type="term" value="F:basic amino acid transmembrane transporter activity"/>
    <property type="evidence" value="ECO:0007669"/>
    <property type="project" value="TreeGrafter"/>
</dbReference>
<evidence type="ECO:0000256" key="1">
    <source>
        <dbReference type="ARBA" id="ARBA00004127"/>
    </source>
</evidence>
<dbReference type="OMA" id="WAFRIQV"/>
<dbReference type="Proteomes" id="UP000068243">
    <property type="component" value="Unassembled WGS sequence"/>
</dbReference>
<dbReference type="VEuPathDB" id="FungiDB:M747DRAFT_296426"/>
<dbReference type="VEuPathDB" id="FungiDB:ASPNIDRAFT2_1145996"/>
<protein>
    <recommendedName>
        <fullName evidence="8">Major facilitator superfamily (MFS) profile domain-containing protein</fullName>
    </recommendedName>
</protein>
<dbReference type="VEuPathDB" id="FungiDB:ATCC64974_83000"/>
<organism evidence="9 10">
    <name type="scientific">Aspergillus niger</name>
    <dbReference type="NCBI Taxonomy" id="5061"/>
    <lineage>
        <taxon>Eukaryota</taxon>
        <taxon>Fungi</taxon>
        <taxon>Dikarya</taxon>
        <taxon>Ascomycota</taxon>
        <taxon>Pezizomycotina</taxon>
        <taxon>Eurotiomycetes</taxon>
        <taxon>Eurotiomycetidae</taxon>
        <taxon>Eurotiales</taxon>
        <taxon>Aspergillaceae</taxon>
        <taxon>Aspergillus</taxon>
        <taxon>Aspergillus subgen. Circumdati</taxon>
    </lineage>
</organism>
<comment type="caution">
    <text evidence="9">The sequence shown here is derived from an EMBL/GenBank/DDBJ whole genome shotgun (WGS) entry which is preliminary data.</text>
</comment>
<gene>
    <name evidence="9" type="ORF">ABL_01210</name>
</gene>
<dbReference type="GO" id="GO:0000329">
    <property type="term" value="C:fungal-type vacuole membrane"/>
    <property type="evidence" value="ECO:0007669"/>
    <property type="project" value="TreeGrafter"/>
</dbReference>
<feature type="transmembrane region" description="Helical" evidence="7">
    <location>
        <begin position="156"/>
        <end position="176"/>
    </location>
</feature>
<dbReference type="PANTHER" id="PTHR23501">
    <property type="entry name" value="MAJOR FACILITATOR SUPERFAMILY"/>
    <property type="match status" value="1"/>
</dbReference>
<evidence type="ECO:0000256" key="3">
    <source>
        <dbReference type="ARBA" id="ARBA00022692"/>
    </source>
</evidence>
<reference evidence="10" key="1">
    <citation type="journal article" date="2016" name="Genome Announc.">
        <title>Draft genome sequence of Aspergillus niger strain An76.</title>
        <authorList>
            <person name="Gong W."/>
            <person name="Cheng Z."/>
            <person name="Zhang H."/>
            <person name="Liu L."/>
            <person name="Gao P."/>
            <person name="Wang L."/>
        </authorList>
    </citation>
    <scope>NUCLEOTIDE SEQUENCE [LARGE SCALE GENOMIC DNA]</scope>
    <source>
        <strain evidence="10">An76</strain>
    </source>
</reference>
<evidence type="ECO:0000256" key="5">
    <source>
        <dbReference type="ARBA" id="ARBA00023136"/>
    </source>
</evidence>
<dbReference type="Gene3D" id="1.20.1720.10">
    <property type="entry name" value="Multidrug resistance protein D"/>
    <property type="match status" value="1"/>
</dbReference>
<dbReference type="Gene3D" id="1.20.1250.20">
    <property type="entry name" value="MFS general substrate transporter like domains"/>
    <property type="match status" value="1"/>
</dbReference>
<dbReference type="EMBL" id="BCMY01000002">
    <property type="protein sequence ID" value="GAQ35569.1"/>
    <property type="molecule type" value="Genomic_DNA"/>
</dbReference>
<dbReference type="InterPro" id="IPR036259">
    <property type="entry name" value="MFS_trans_sf"/>
</dbReference>
<feature type="transmembrane region" description="Helical" evidence="7">
    <location>
        <begin position="349"/>
        <end position="368"/>
    </location>
</feature>
<dbReference type="OrthoDB" id="6770063at2759"/>
<feature type="transmembrane region" description="Helical" evidence="7">
    <location>
        <begin position="443"/>
        <end position="463"/>
    </location>
</feature>
<dbReference type="PaxDb" id="5061-CADANGAP00003016"/>